<dbReference type="GO" id="GO:0005681">
    <property type="term" value="C:spliceosomal complex"/>
    <property type="evidence" value="ECO:0007669"/>
    <property type="project" value="TreeGrafter"/>
</dbReference>
<keyword evidence="4" id="KW-0539">Nucleus</keyword>
<feature type="compositionally biased region" description="Basic and acidic residues" evidence="5">
    <location>
        <begin position="301"/>
        <end position="314"/>
    </location>
</feature>
<evidence type="ECO:0008006" key="8">
    <source>
        <dbReference type="Google" id="ProtNLM"/>
    </source>
</evidence>
<dbReference type="EMBL" id="ML119054">
    <property type="protein sequence ID" value="ROT38929.1"/>
    <property type="molecule type" value="Genomic_DNA"/>
</dbReference>
<evidence type="ECO:0000256" key="4">
    <source>
        <dbReference type="ARBA" id="ARBA00023242"/>
    </source>
</evidence>
<dbReference type="Proteomes" id="UP000272025">
    <property type="component" value="Unassembled WGS sequence"/>
</dbReference>
<dbReference type="OrthoDB" id="19714at2759"/>
<dbReference type="GO" id="GO:0045292">
    <property type="term" value="P:mRNA cis splicing, via spliceosome"/>
    <property type="evidence" value="ECO:0007669"/>
    <property type="project" value="TreeGrafter"/>
</dbReference>
<dbReference type="InterPro" id="IPR039924">
    <property type="entry name" value="ICln/Lot5/Saf5"/>
</dbReference>
<accession>A0A3N2PWN0</accession>
<organism evidence="6 7">
    <name type="scientific">Sodiomyces alkalinus (strain CBS 110278 / VKM F-3762 / F11)</name>
    <name type="common">Alkaliphilic filamentous fungus</name>
    <dbReference type="NCBI Taxonomy" id="1314773"/>
    <lineage>
        <taxon>Eukaryota</taxon>
        <taxon>Fungi</taxon>
        <taxon>Dikarya</taxon>
        <taxon>Ascomycota</taxon>
        <taxon>Pezizomycotina</taxon>
        <taxon>Sordariomycetes</taxon>
        <taxon>Hypocreomycetidae</taxon>
        <taxon>Glomerellales</taxon>
        <taxon>Plectosphaerellaceae</taxon>
        <taxon>Sodiomyces</taxon>
    </lineage>
</organism>
<keyword evidence="7" id="KW-1185">Reference proteome</keyword>
<reference evidence="6 7" key="1">
    <citation type="journal article" date="2018" name="Mol. Ecol.">
        <title>The obligate alkalophilic soda-lake fungus Sodiomyces alkalinus has shifted to a protein diet.</title>
        <authorList>
            <person name="Grum-Grzhimaylo A.A."/>
            <person name="Falkoski D.L."/>
            <person name="van den Heuvel J."/>
            <person name="Valero-Jimenez C.A."/>
            <person name="Min B."/>
            <person name="Choi I.G."/>
            <person name="Lipzen A."/>
            <person name="Daum C.G."/>
            <person name="Aanen D.K."/>
            <person name="Tsang A."/>
            <person name="Henrissat B."/>
            <person name="Bilanenko E.N."/>
            <person name="de Vries R.P."/>
            <person name="van Kan J.A.L."/>
            <person name="Grigoriev I.V."/>
            <person name="Debets A.J.M."/>
        </authorList>
    </citation>
    <scope>NUCLEOTIDE SEQUENCE [LARGE SCALE GENOMIC DNA]</scope>
    <source>
        <strain evidence="6 7">F11</strain>
    </source>
</reference>
<feature type="compositionally biased region" description="Gly residues" evidence="5">
    <location>
        <begin position="269"/>
        <end position="282"/>
    </location>
</feature>
<dbReference type="RefSeq" id="XP_028466735.1">
    <property type="nucleotide sequence ID" value="XM_028611690.1"/>
</dbReference>
<comment type="subcellular location">
    <subcellularLocation>
        <location evidence="2">Cytoplasm</location>
    </subcellularLocation>
    <subcellularLocation>
        <location evidence="1">Nucleus</location>
    </subcellularLocation>
</comment>
<sequence length="314" mass="33314">MLPITIRSPPSLDDFTPLEEYESRTPESFFDGKPVLHRHLTSVKAWIPKAHAQSLPIFTVNPSSLTPASAPAGASLQDDAAEEMVEQTVDIFVHSKNLTIFNPSAAVGVEIPYPAISIHAIKSAGTLASGSPLQAIWMQLALVDNGGSDEDETSIDLTVLPPVDADADADAVQALYDAISACSDLHPDPVDDEEDEDDDDDDDDRIIFDGDHEPMEGFTGVLRGNATGGLPPPFPGSSGWITAENLHEYFDSEGNWVGDGNDRDRDGQGEGVGGELGEGAGRVRGRDEANGADDDGQGVDSENKRPRVDDGAPS</sequence>
<dbReference type="InterPro" id="IPR011993">
    <property type="entry name" value="PH-like_dom_sf"/>
</dbReference>
<protein>
    <recommendedName>
        <fullName evidence="8">Benzoylformate decarboxylase</fullName>
    </recommendedName>
</protein>
<dbReference type="PANTHER" id="PTHR21399:SF0">
    <property type="entry name" value="METHYLOSOME SUBUNIT PICLN"/>
    <property type="match status" value="1"/>
</dbReference>
<dbReference type="GO" id="GO:0000387">
    <property type="term" value="P:spliceosomal snRNP assembly"/>
    <property type="evidence" value="ECO:0007669"/>
    <property type="project" value="TreeGrafter"/>
</dbReference>
<feature type="compositionally biased region" description="Basic and acidic residues" evidence="5">
    <location>
        <begin position="205"/>
        <end position="215"/>
    </location>
</feature>
<dbReference type="GeneID" id="39580168"/>
<name>A0A3N2PWN0_SODAK</name>
<dbReference type="GO" id="GO:0005829">
    <property type="term" value="C:cytosol"/>
    <property type="evidence" value="ECO:0007669"/>
    <property type="project" value="TreeGrafter"/>
</dbReference>
<feature type="compositionally biased region" description="Acidic residues" evidence="5">
    <location>
        <begin position="190"/>
        <end position="204"/>
    </location>
</feature>
<keyword evidence="3" id="KW-0963">Cytoplasm</keyword>
<evidence type="ECO:0000256" key="2">
    <source>
        <dbReference type="ARBA" id="ARBA00004496"/>
    </source>
</evidence>
<gene>
    <name evidence="6" type="ORF">SODALDRAFT_332368</name>
</gene>
<dbReference type="Gene3D" id="2.30.29.30">
    <property type="entry name" value="Pleckstrin-homology domain (PH domain)/Phosphotyrosine-binding domain (PTB)"/>
    <property type="match status" value="1"/>
</dbReference>
<dbReference type="GO" id="GO:0034715">
    <property type="term" value="C:pICln-Sm protein complex"/>
    <property type="evidence" value="ECO:0007669"/>
    <property type="project" value="TreeGrafter"/>
</dbReference>
<dbReference type="AlphaFoldDB" id="A0A3N2PWN0"/>
<feature type="region of interest" description="Disordered" evidence="5">
    <location>
        <begin position="252"/>
        <end position="314"/>
    </location>
</feature>
<dbReference type="Pfam" id="PF03517">
    <property type="entry name" value="Voldacs"/>
    <property type="match status" value="1"/>
</dbReference>
<evidence type="ECO:0000256" key="1">
    <source>
        <dbReference type="ARBA" id="ARBA00004123"/>
    </source>
</evidence>
<evidence type="ECO:0000313" key="7">
    <source>
        <dbReference type="Proteomes" id="UP000272025"/>
    </source>
</evidence>
<feature type="region of interest" description="Disordered" evidence="5">
    <location>
        <begin position="182"/>
        <end position="239"/>
    </location>
</feature>
<dbReference type="PANTHER" id="PTHR21399">
    <property type="entry name" value="CHLORIDE CONDUCTANCE REGULATORY PROTEIN ICLN"/>
    <property type="match status" value="1"/>
</dbReference>
<evidence type="ECO:0000313" key="6">
    <source>
        <dbReference type="EMBL" id="ROT38929.1"/>
    </source>
</evidence>
<evidence type="ECO:0000256" key="5">
    <source>
        <dbReference type="SAM" id="MobiDB-lite"/>
    </source>
</evidence>
<evidence type="ECO:0000256" key="3">
    <source>
        <dbReference type="ARBA" id="ARBA00022490"/>
    </source>
</evidence>
<proteinExistence type="predicted"/>